<comment type="caution">
    <text evidence="1">The sequence shown here is derived from an EMBL/GenBank/DDBJ whole genome shotgun (WGS) entry which is preliminary data.</text>
</comment>
<dbReference type="EMBL" id="RCNR01000078">
    <property type="protein sequence ID" value="MUH38247.1"/>
    <property type="molecule type" value="Genomic_DNA"/>
</dbReference>
<accession>A0A7X2ZXJ3</accession>
<dbReference type="Proteomes" id="UP000540519">
    <property type="component" value="Unassembled WGS sequence"/>
</dbReference>
<organism evidence="1 2">
    <name type="scientific">Zobellia amurskyensis</name>
    <dbReference type="NCBI Taxonomy" id="248905"/>
    <lineage>
        <taxon>Bacteria</taxon>
        <taxon>Pseudomonadati</taxon>
        <taxon>Bacteroidota</taxon>
        <taxon>Flavobacteriia</taxon>
        <taxon>Flavobacteriales</taxon>
        <taxon>Flavobacteriaceae</taxon>
        <taxon>Zobellia</taxon>
    </lineage>
</organism>
<evidence type="ECO:0000313" key="2">
    <source>
        <dbReference type="Proteomes" id="UP000540519"/>
    </source>
</evidence>
<dbReference type="RefSeq" id="WP_038233533.1">
    <property type="nucleotide sequence ID" value="NZ_RCNR01000078.1"/>
</dbReference>
<dbReference type="AlphaFoldDB" id="A0A7X2ZXJ3"/>
<proteinExistence type="predicted"/>
<gene>
    <name evidence="1" type="ORF">D9O36_20555</name>
</gene>
<dbReference type="OrthoDB" id="1139144at2"/>
<name>A0A7X2ZXJ3_9FLAO</name>
<protein>
    <submittedName>
        <fullName evidence="1">Uncharacterized protein</fullName>
    </submittedName>
</protein>
<sequence length="119" mass="13511">MTVQELVGEYTIMGSNQDAEQHSYRGKLVLSLDANNRIIASWTIGTDQKQTGTGFFKNNILVINFRYSGENQNVYKGVAVYQCLSKDILEGFWSEKHGNPLFLGEEKCFRINTNPELLD</sequence>
<evidence type="ECO:0000313" key="1">
    <source>
        <dbReference type="EMBL" id="MUH38247.1"/>
    </source>
</evidence>
<keyword evidence="2" id="KW-1185">Reference proteome</keyword>
<reference evidence="1 2" key="1">
    <citation type="journal article" date="2019" name="Mar. Drugs">
        <title>Comparative Genomics and CAZyme Genome Repertoires of Marine Zobellia amurskyensis KMM 3526(T) and Zobellia laminariae KMM 3676(T).</title>
        <authorList>
            <person name="Chernysheva N."/>
            <person name="Bystritskaya E."/>
            <person name="Stenkova A."/>
            <person name="Golovkin I."/>
            <person name="Nedashkovskaya O."/>
            <person name="Isaeva M."/>
        </authorList>
    </citation>
    <scope>NUCLEOTIDE SEQUENCE [LARGE SCALE GENOMIC DNA]</scope>
    <source>
        <strain evidence="1 2">KMM 3526</strain>
    </source>
</reference>